<evidence type="ECO:0000313" key="3">
    <source>
        <dbReference type="Proteomes" id="UP001596425"/>
    </source>
</evidence>
<dbReference type="Pfam" id="PF24697">
    <property type="entry name" value="DUF7661"/>
    <property type="match status" value="1"/>
</dbReference>
<feature type="domain" description="DUF7661" evidence="1">
    <location>
        <begin position="8"/>
        <end position="75"/>
    </location>
</feature>
<evidence type="ECO:0000313" key="2">
    <source>
        <dbReference type="EMBL" id="MFC6633634.1"/>
    </source>
</evidence>
<dbReference type="Proteomes" id="UP001596425">
    <property type="component" value="Unassembled WGS sequence"/>
</dbReference>
<dbReference type="InterPro" id="IPR056078">
    <property type="entry name" value="DUF7661"/>
</dbReference>
<accession>A0ABW1YLL4</accession>
<sequence>MAKVMERYKYNIFGREVLIERSQNRWATFYQGSEGKRRNAGIFVPPEITEIELTQYLADLCHEWATERHPSVVRLGENK</sequence>
<dbReference type="RefSeq" id="WP_319024625.1">
    <property type="nucleotide sequence ID" value="NZ_JACZFR010000083.1"/>
</dbReference>
<comment type="caution">
    <text evidence="2">The sequence shown here is derived from an EMBL/GenBank/DDBJ whole genome shotgun (WGS) entry which is preliminary data.</text>
</comment>
<dbReference type="EMBL" id="JBHSVR010000001">
    <property type="protein sequence ID" value="MFC6633634.1"/>
    <property type="molecule type" value="Genomic_DNA"/>
</dbReference>
<protein>
    <recommendedName>
        <fullName evidence="1">DUF7661 domain-containing protein</fullName>
    </recommendedName>
</protein>
<keyword evidence="3" id="KW-1185">Reference proteome</keyword>
<name>A0ABW1YLL4_9GAMM</name>
<proteinExistence type="predicted"/>
<reference evidence="3" key="1">
    <citation type="journal article" date="2019" name="Int. J. Syst. Evol. Microbiol.">
        <title>The Global Catalogue of Microorganisms (GCM) 10K type strain sequencing project: providing services to taxonomists for standard genome sequencing and annotation.</title>
        <authorList>
            <consortium name="The Broad Institute Genomics Platform"/>
            <consortium name="The Broad Institute Genome Sequencing Center for Infectious Disease"/>
            <person name="Wu L."/>
            <person name="Ma J."/>
        </authorList>
    </citation>
    <scope>NUCLEOTIDE SEQUENCE [LARGE SCALE GENOMIC DNA]</scope>
    <source>
        <strain evidence="3">CGMCC 1.13718</strain>
    </source>
</reference>
<gene>
    <name evidence="2" type="ORF">ACFQBM_10095</name>
</gene>
<evidence type="ECO:0000259" key="1">
    <source>
        <dbReference type="Pfam" id="PF24697"/>
    </source>
</evidence>
<organism evidence="2 3">
    <name type="scientific">Microbulbifer taiwanensis</name>
    <dbReference type="NCBI Taxonomy" id="986746"/>
    <lineage>
        <taxon>Bacteria</taxon>
        <taxon>Pseudomonadati</taxon>
        <taxon>Pseudomonadota</taxon>
        <taxon>Gammaproteobacteria</taxon>
        <taxon>Cellvibrionales</taxon>
        <taxon>Microbulbiferaceae</taxon>
        <taxon>Microbulbifer</taxon>
    </lineage>
</organism>